<reference evidence="1 2" key="1">
    <citation type="submission" date="2021-05" db="EMBL/GenBank/DDBJ databases">
        <title>Draft Whole Genome Sequencing Of Biosensor Chromobacterium violaceum Strain CV026 Reveals A Regulatory RNA In Chromobacterium violaceum Phenotype Regulatory Network.</title>
        <authorList>
            <person name="Hong K.W."/>
            <person name="Chan K.G."/>
            <person name="Chang C.-Y."/>
        </authorList>
    </citation>
    <scope>NUCLEOTIDE SEQUENCE [LARGE SCALE GENOMIC DNA]</scope>
    <source>
        <strain evidence="1 2">ATCC 31532</strain>
    </source>
</reference>
<dbReference type="Proteomes" id="UP000711178">
    <property type="component" value="Unassembled WGS sequence"/>
</dbReference>
<gene>
    <name evidence="1" type="ORF">KIF53_20035</name>
</gene>
<keyword evidence="2" id="KW-1185">Reference proteome</keyword>
<dbReference type="RefSeq" id="WP_146008372.1">
    <property type="nucleotide sequence ID" value="NZ_CP142381.1"/>
</dbReference>
<dbReference type="GeneID" id="89684345"/>
<evidence type="ECO:0000313" key="1">
    <source>
        <dbReference type="EMBL" id="MBW8289933.1"/>
    </source>
</evidence>
<comment type="caution">
    <text evidence="1">The sequence shown here is derived from an EMBL/GenBank/DDBJ whole genome shotgun (WGS) entry which is preliminary data.</text>
</comment>
<organism evidence="1 2">
    <name type="scientific">Chromobacterium subtsugae</name>
    <dbReference type="NCBI Taxonomy" id="251747"/>
    <lineage>
        <taxon>Bacteria</taxon>
        <taxon>Pseudomonadati</taxon>
        <taxon>Pseudomonadota</taxon>
        <taxon>Betaproteobacteria</taxon>
        <taxon>Neisseriales</taxon>
        <taxon>Chromobacteriaceae</taxon>
        <taxon>Chromobacterium</taxon>
    </lineage>
</organism>
<evidence type="ECO:0000313" key="2">
    <source>
        <dbReference type="Proteomes" id="UP000711178"/>
    </source>
</evidence>
<protein>
    <submittedName>
        <fullName evidence="1">Uncharacterized protein</fullName>
    </submittedName>
</protein>
<dbReference type="EMBL" id="JAHDTB010000027">
    <property type="protein sequence ID" value="MBW8289933.1"/>
    <property type="molecule type" value="Genomic_DNA"/>
</dbReference>
<name>A0ABS7FKT6_9NEIS</name>
<proteinExistence type="predicted"/>
<accession>A0ABS7FKT6</accession>
<sequence>MSSDKLDYLIAEFPQEEEAISRLSDLVFPIEPYKAVKVLPTARIFSLVRPHSFGAFVAIMDSLTSKKLIRRVIRVESESGGGIGPDYDSIVDIPEELDDFRTGRRVVVDFDNIKTYYEFK</sequence>